<dbReference type="eggNOG" id="ENOG50300Z0">
    <property type="taxonomic scope" value="Bacteria"/>
</dbReference>
<keyword evidence="1" id="KW-0732">Signal</keyword>
<comment type="caution">
    <text evidence="2">The sequence shown here is derived from an EMBL/GenBank/DDBJ whole genome shotgun (WGS) entry which is preliminary data.</text>
</comment>
<dbReference type="Proteomes" id="UP000006755">
    <property type="component" value="Unassembled WGS sequence"/>
</dbReference>
<reference evidence="2 3" key="1">
    <citation type="journal article" date="2012" name="J. Bacteriol.">
        <title>Genome Sequence of Gallaecimonas xiamenensis Type Strain 3-C-1.</title>
        <authorList>
            <person name="Lai Q."/>
            <person name="Wang L."/>
            <person name="Wang W."/>
            <person name="Shao Z."/>
        </authorList>
    </citation>
    <scope>NUCLEOTIDE SEQUENCE [LARGE SCALE GENOMIC DNA]</scope>
    <source>
        <strain evidence="2 3">3-C-1</strain>
    </source>
</reference>
<dbReference type="OrthoDB" id="1419830at2"/>
<gene>
    <name evidence="2" type="ORF">B3C1_08006</name>
</gene>
<dbReference type="EMBL" id="AMRI01000009">
    <property type="protein sequence ID" value="EKE75204.1"/>
    <property type="molecule type" value="Genomic_DNA"/>
</dbReference>
<protein>
    <recommendedName>
        <fullName evidence="4">Lipoprotein</fullName>
    </recommendedName>
</protein>
<dbReference type="PROSITE" id="PS51257">
    <property type="entry name" value="PROKAR_LIPOPROTEIN"/>
    <property type="match status" value="1"/>
</dbReference>
<accession>K2JY42</accession>
<dbReference type="RefSeq" id="WP_008484079.1">
    <property type="nucleotide sequence ID" value="NZ_AMRI01000009.1"/>
</dbReference>
<evidence type="ECO:0000256" key="1">
    <source>
        <dbReference type="SAM" id="SignalP"/>
    </source>
</evidence>
<proteinExistence type="predicted"/>
<evidence type="ECO:0000313" key="2">
    <source>
        <dbReference type="EMBL" id="EKE75204.1"/>
    </source>
</evidence>
<dbReference type="STRING" id="745411.B3C1_08006"/>
<keyword evidence="3" id="KW-1185">Reference proteome</keyword>
<feature type="chain" id="PRO_5003859400" description="Lipoprotein" evidence="1">
    <location>
        <begin position="20"/>
        <end position="218"/>
    </location>
</feature>
<sequence>MKKNLVIIAAALLAGCAAAPHNYQPVKQPFSFPAVGSVETVQVGQAMLKQGVAAKSEAIHLDNEQVAGRYTLLAGSYPKIGEDSQYNYYSAMTVDGRYITFGMFDLAAPTASFRIDKQTGKVCIYRPEDTVPCADVTYTKDVVNAPNAGGSEQALIYEGKANNQLKVAYRETGSKAGNVNGNAIYDLSDSKIIGYKGAEIEVIEATNTSIKYKLIKHF</sequence>
<evidence type="ECO:0000313" key="3">
    <source>
        <dbReference type="Proteomes" id="UP000006755"/>
    </source>
</evidence>
<name>K2JY42_9GAMM</name>
<feature type="signal peptide" evidence="1">
    <location>
        <begin position="1"/>
        <end position="19"/>
    </location>
</feature>
<dbReference type="AlphaFoldDB" id="K2JY42"/>
<organism evidence="2 3">
    <name type="scientific">Gallaecimonas xiamenensis 3-C-1</name>
    <dbReference type="NCBI Taxonomy" id="745411"/>
    <lineage>
        <taxon>Bacteria</taxon>
        <taxon>Pseudomonadati</taxon>
        <taxon>Pseudomonadota</taxon>
        <taxon>Gammaproteobacteria</taxon>
        <taxon>Enterobacterales</taxon>
        <taxon>Gallaecimonadaceae</taxon>
        <taxon>Gallaecimonas</taxon>
    </lineage>
</organism>
<evidence type="ECO:0008006" key="4">
    <source>
        <dbReference type="Google" id="ProtNLM"/>
    </source>
</evidence>